<dbReference type="PROSITE" id="PS50931">
    <property type="entry name" value="HTH_LYSR"/>
    <property type="match status" value="1"/>
</dbReference>
<dbReference type="Gene3D" id="3.40.190.290">
    <property type="match status" value="1"/>
</dbReference>
<dbReference type="InterPro" id="IPR000847">
    <property type="entry name" value="LysR_HTH_N"/>
</dbReference>
<comment type="caution">
    <text evidence="6">The sequence shown here is derived from an EMBL/GenBank/DDBJ whole genome shotgun (WGS) entry which is preliminary data.</text>
</comment>
<evidence type="ECO:0000256" key="2">
    <source>
        <dbReference type="ARBA" id="ARBA00023015"/>
    </source>
</evidence>
<evidence type="ECO:0000256" key="3">
    <source>
        <dbReference type="ARBA" id="ARBA00023125"/>
    </source>
</evidence>
<dbReference type="InterPro" id="IPR058163">
    <property type="entry name" value="LysR-type_TF_proteobact-type"/>
</dbReference>
<reference evidence="6" key="1">
    <citation type="submission" date="2023-07" db="EMBL/GenBank/DDBJ databases">
        <title>Genome content predicts the carbon catabolic preferences of heterotrophic bacteria.</title>
        <authorList>
            <person name="Gralka M."/>
        </authorList>
    </citation>
    <scope>NUCLEOTIDE SEQUENCE</scope>
    <source>
        <strain evidence="6">I2M16</strain>
    </source>
</reference>
<comment type="similarity">
    <text evidence="1">Belongs to the LysR transcriptional regulatory family.</text>
</comment>
<dbReference type="Gene3D" id="1.10.10.10">
    <property type="entry name" value="Winged helix-like DNA-binding domain superfamily/Winged helix DNA-binding domain"/>
    <property type="match status" value="1"/>
</dbReference>
<dbReference type="GO" id="GO:0043565">
    <property type="term" value="F:sequence-specific DNA binding"/>
    <property type="evidence" value="ECO:0007669"/>
    <property type="project" value="TreeGrafter"/>
</dbReference>
<evidence type="ECO:0000259" key="5">
    <source>
        <dbReference type="PROSITE" id="PS50931"/>
    </source>
</evidence>
<dbReference type="EMBL" id="JAUOPG010000001">
    <property type="protein sequence ID" value="MDO6452043.1"/>
    <property type="molecule type" value="Genomic_DNA"/>
</dbReference>
<dbReference type="SUPFAM" id="SSF46785">
    <property type="entry name" value="Winged helix' DNA-binding domain"/>
    <property type="match status" value="1"/>
</dbReference>
<evidence type="ECO:0000256" key="4">
    <source>
        <dbReference type="ARBA" id="ARBA00023163"/>
    </source>
</evidence>
<dbReference type="GO" id="GO:0006351">
    <property type="term" value="P:DNA-templated transcription"/>
    <property type="evidence" value="ECO:0007669"/>
    <property type="project" value="TreeGrafter"/>
</dbReference>
<dbReference type="InterPro" id="IPR005119">
    <property type="entry name" value="LysR_subst-bd"/>
</dbReference>
<dbReference type="SUPFAM" id="SSF53850">
    <property type="entry name" value="Periplasmic binding protein-like II"/>
    <property type="match status" value="1"/>
</dbReference>
<gene>
    <name evidence="6" type="ORF">Q4490_00570</name>
</gene>
<dbReference type="PANTHER" id="PTHR30537:SF66">
    <property type="entry name" value="IRON-REGULATED VIRULENCE REGULATORY PROTEIN IRGB"/>
    <property type="match status" value="1"/>
</dbReference>
<organism evidence="6 7">
    <name type="scientific">Neptunomonas phycophila</name>
    <dbReference type="NCBI Taxonomy" id="1572645"/>
    <lineage>
        <taxon>Bacteria</taxon>
        <taxon>Pseudomonadati</taxon>
        <taxon>Pseudomonadota</taxon>
        <taxon>Gammaproteobacteria</taxon>
        <taxon>Oceanospirillales</taxon>
        <taxon>Oceanospirillaceae</taxon>
        <taxon>Neptunomonas</taxon>
    </lineage>
</organism>
<keyword evidence="2" id="KW-0805">Transcription regulation</keyword>
<evidence type="ECO:0000256" key="1">
    <source>
        <dbReference type="ARBA" id="ARBA00009437"/>
    </source>
</evidence>
<dbReference type="InterPro" id="IPR036390">
    <property type="entry name" value="WH_DNA-bd_sf"/>
</dbReference>
<dbReference type="GeneID" id="89456623"/>
<dbReference type="InterPro" id="IPR036388">
    <property type="entry name" value="WH-like_DNA-bd_sf"/>
</dbReference>
<proteinExistence type="inferred from homology"/>
<dbReference type="Proteomes" id="UP001169862">
    <property type="component" value="Unassembled WGS sequence"/>
</dbReference>
<sequence length="301" mass="34024">MFDLKELEAFSSVMQSGSLTQSAKLLNLPKSTLSRRIHQLEKGLDQALLRRESNRLLPTEAGLLFHDYSQGILNLACQGRTALEELCHEVSGELNLYCHDALLRSWFGPTVTAYLSEYTGVNISLQAYSKDIDPEMNNAIGICVGEEPVTSLRTELIGTLRQGVYAQPQYLSRCGRPQHPRDLKGHKWVNLMGNPDKVIRFSSKELGEYDIEMPTSRLKVDRFVLQSDAIVKGTGLGLLPHWLVKARLRHHPGSLELCMTQWSGPDLNVYILYPFGQKSKRVRSFIDYVRRAVPAQWQIDG</sequence>
<evidence type="ECO:0000313" key="6">
    <source>
        <dbReference type="EMBL" id="MDO6452043.1"/>
    </source>
</evidence>
<accession>A0AAW7XF89</accession>
<dbReference type="AlphaFoldDB" id="A0AAW7XF89"/>
<keyword evidence="3" id="KW-0238">DNA-binding</keyword>
<dbReference type="GO" id="GO:0003700">
    <property type="term" value="F:DNA-binding transcription factor activity"/>
    <property type="evidence" value="ECO:0007669"/>
    <property type="project" value="InterPro"/>
</dbReference>
<feature type="domain" description="HTH lysR-type" evidence="5">
    <location>
        <begin position="2"/>
        <end position="59"/>
    </location>
</feature>
<keyword evidence="4" id="KW-0804">Transcription</keyword>
<dbReference type="Pfam" id="PF00126">
    <property type="entry name" value="HTH_1"/>
    <property type="match status" value="1"/>
</dbReference>
<name>A0AAW7XF89_9GAMM</name>
<protein>
    <submittedName>
        <fullName evidence="6">LysR family transcriptional regulator</fullName>
    </submittedName>
</protein>
<dbReference type="RefSeq" id="WP_075172497.1">
    <property type="nucleotide sequence ID" value="NZ_CP041336.1"/>
</dbReference>
<dbReference type="PANTHER" id="PTHR30537">
    <property type="entry name" value="HTH-TYPE TRANSCRIPTIONAL REGULATOR"/>
    <property type="match status" value="1"/>
</dbReference>
<dbReference type="Pfam" id="PF03466">
    <property type="entry name" value="LysR_substrate"/>
    <property type="match status" value="1"/>
</dbReference>
<evidence type="ECO:0000313" key="7">
    <source>
        <dbReference type="Proteomes" id="UP001169862"/>
    </source>
</evidence>